<evidence type="ECO:0000313" key="2">
    <source>
        <dbReference type="Proteomes" id="UP000007015"/>
    </source>
</evidence>
<keyword evidence="2" id="KW-1185">Reference proteome</keyword>
<protein>
    <submittedName>
        <fullName evidence="1">Uncharacterized protein</fullName>
    </submittedName>
</protein>
<accession>B8B3N5</accession>
<name>B8B3N5_ORYSI</name>
<dbReference type="EMBL" id="CM000131">
    <property type="protein sequence ID" value="EEC80164.1"/>
    <property type="molecule type" value="Genomic_DNA"/>
</dbReference>
<dbReference type="Proteomes" id="UP000007015">
    <property type="component" value="Chromosome 6"/>
</dbReference>
<dbReference type="Gramene" id="BGIOSGA022465-TA">
    <property type="protein sequence ID" value="BGIOSGA022465-PA"/>
    <property type="gene ID" value="BGIOSGA022465"/>
</dbReference>
<dbReference type="AlphaFoldDB" id="B8B3N5"/>
<proteinExistence type="predicted"/>
<gene>
    <name evidence="1" type="ORF">OsI_22004</name>
</gene>
<evidence type="ECO:0000313" key="1">
    <source>
        <dbReference type="EMBL" id="EEC80164.1"/>
    </source>
</evidence>
<organism evidence="1 2">
    <name type="scientific">Oryza sativa subsp. indica</name>
    <name type="common">Rice</name>
    <dbReference type="NCBI Taxonomy" id="39946"/>
    <lineage>
        <taxon>Eukaryota</taxon>
        <taxon>Viridiplantae</taxon>
        <taxon>Streptophyta</taxon>
        <taxon>Embryophyta</taxon>
        <taxon>Tracheophyta</taxon>
        <taxon>Spermatophyta</taxon>
        <taxon>Magnoliopsida</taxon>
        <taxon>Liliopsida</taxon>
        <taxon>Poales</taxon>
        <taxon>Poaceae</taxon>
        <taxon>BOP clade</taxon>
        <taxon>Oryzoideae</taxon>
        <taxon>Oryzeae</taxon>
        <taxon>Oryzinae</taxon>
        <taxon>Oryza</taxon>
        <taxon>Oryza sativa</taxon>
    </lineage>
</organism>
<reference evidence="1 2" key="1">
    <citation type="journal article" date="2005" name="PLoS Biol.">
        <title>The genomes of Oryza sativa: a history of duplications.</title>
        <authorList>
            <person name="Yu J."/>
            <person name="Wang J."/>
            <person name="Lin W."/>
            <person name="Li S."/>
            <person name="Li H."/>
            <person name="Zhou J."/>
            <person name="Ni P."/>
            <person name="Dong W."/>
            <person name="Hu S."/>
            <person name="Zeng C."/>
            <person name="Zhang J."/>
            <person name="Zhang Y."/>
            <person name="Li R."/>
            <person name="Xu Z."/>
            <person name="Li S."/>
            <person name="Li X."/>
            <person name="Zheng H."/>
            <person name="Cong L."/>
            <person name="Lin L."/>
            <person name="Yin J."/>
            <person name="Geng J."/>
            <person name="Li G."/>
            <person name="Shi J."/>
            <person name="Liu J."/>
            <person name="Lv H."/>
            <person name="Li J."/>
            <person name="Wang J."/>
            <person name="Deng Y."/>
            <person name="Ran L."/>
            <person name="Shi X."/>
            <person name="Wang X."/>
            <person name="Wu Q."/>
            <person name="Li C."/>
            <person name="Ren X."/>
            <person name="Wang J."/>
            <person name="Wang X."/>
            <person name="Li D."/>
            <person name="Liu D."/>
            <person name="Zhang X."/>
            <person name="Ji Z."/>
            <person name="Zhao W."/>
            <person name="Sun Y."/>
            <person name="Zhang Z."/>
            <person name="Bao J."/>
            <person name="Han Y."/>
            <person name="Dong L."/>
            <person name="Ji J."/>
            <person name="Chen P."/>
            <person name="Wu S."/>
            <person name="Liu J."/>
            <person name="Xiao Y."/>
            <person name="Bu D."/>
            <person name="Tan J."/>
            <person name="Yang L."/>
            <person name="Ye C."/>
            <person name="Zhang J."/>
            <person name="Xu J."/>
            <person name="Zhou Y."/>
            <person name="Yu Y."/>
            <person name="Zhang B."/>
            <person name="Zhuang S."/>
            <person name="Wei H."/>
            <person name="Liu B."/>
            <person name="Lei M."/>
            <person name="Yu H."/>
            <person name="Li Y."/>
            <person name="Xu H."/>
            <person name="Wei S."/>
            <person name="He X."/>
            <person name="Fang L."/>
            <person name="Zhang Z."/>
            <person name="Zhang Y."/>
            <person name="Huang X."/>
            <person name="Su Z."/>
            <person name="Tong W."/>
            <person name="Li J."/>
            <person name="Tong Z."/>
            <person name="Li S."/>
            <person name="Ye J."/>
            <person name="Wang L."/>
            <person name="Fang L."/>
            <person name="Lei T."/>
            <person name="Chen C."/>
            <person name="Chen H."/>
            <person name="Xu Z."/>
            <person name="Li H."/>
            <person name="Huang H."/>
            <person name="Zhang F."/>
            <person name="Xu H."/>
            <person name="Li N."/>
            <person name="Zhao C."/>
            <person name="Li S."/>
            <person name="Dong L."/>
            <person name="Huang Y."/>
            <person name="Li L."/>
            <person name="Xi Y."/>
            <person name="Qi Q."/>
            <person name="Li W."/>
            <person name="Zhang B."/>
            <person name="Hu W."/>
            <person name="Zhang Y."/>
            <person name="Tian X."/>
            <person name="Jiao Y."/>
            <person name="Liang X."/>
            <person name="Jin J."/>
            <person name="Gao L."/>
            <person name="Zheng W."/>
            <person name="Hao B."/>
            <person name="Liu S."/>
            <person name="Wang W."/>
            <person name="Yuan L."/>
            <person name="Cao M."/>
            <person name="McDermott J."/>
            <person name="Samudrala R."/>
            <person name="Wang J."/>
            <person name="Wong G.K."/>
            <person name="Yang H."/>
        </authorList>
    </citation>
    <scope>NUCLEOTIDE SEQUENCE [LARGE SCALE GENOMIC DNA]</scope>
    <source>
        <strain evidence="2">cv. 93-11</strain>
    </source>
</reference>
<dbReference type="HOGENOM" id="CLU_2626347_0_0_1"/>
<sequence>MANDNAPQCGKCSRMMENYDHTNSNSRDCTCDKCHFLLAGYSCLQIHDPQANATVTTDAFPADTLSTRSAPRVLFATK</sequence>